<accession>A0A1F7JBP3</accession>
<evidence type="ECO:0000313" key="1">
    <source>
        <dbReference type="EMBL" id="OGK53044.1"/>
    </source>
</evidence>
<proteinExistence type="predicted"/>
<dbReference type="AlphaFoldDB" id="A0A1F7JBP3"/>
<protein>
    <submittedName>
        <fullName evidence="1">Uncharacterized protein</fullName>
    </submittedName>
</protein>
<name>A0A1F7JBP3_9BACT</name>
<reference evidence="1 2" key="1">
    <citation type="journal article" date="2016" name="Nat. Commun.">
        <title>Thousands of microbial genomes shed light on interconnected biogeochemical processes in an aquifer system.</title>
        <authorList>
            <person name="Anantharaman K."/>
            <person name="Brown C.T."/>
            <person name="Hug L.A."/>
            <person name="Sharon I."/>
            <person name="Castelle C.J."/>
            <person name="Probst A.J."/>
            <person name="Thomas B.C."/>
            <person name="Singh A."/>
            <person name="Wilkins M.J."/>
            <person name="Karaoz U."/>
            <person name="Brodie E.L."/>
            <person name="Williams K.H."/>
            <person name="Hubbard S.S."/>
            <person name="Banfield J.F."/>
        </authorList>
    </citation>
    <scope>NUCLEOTIDE SEQUENCE [LARGE SCALE GENOMIC DNA]</scope>
</reference>
<evidence type="ECO:0000313" key="2">
    <source>
        <dbReference type="Proteomes" id="UP000178857"/>
    </source>
</evidence>
<dbReference type="Proteomes" id="UP000178857">
    <property type="component" value="Unassembled WGS sequence"/>
</dbReference>
<gene>
    <name evidence="1" type="ORF">A2970_00055</name>
</gene>
<comment type="caution">
    <text evidence="1">The sequence shown here is derived from an EMBL/GenBank/DDBJ whole genome shotgun (WGS) entry which is preliminary data.</text>
</comment>
<organism evidence="1 2">
    <name type="scientific">Candidatus Roizmanbacteria bacterium RIFCSPLOWO2_01_FULL_44_13</name>
    <dbReference type="NCBI Taxonomy" id="1802069"/>
    <lineage>
        <taxon>Bacteria</taxon>
        <taxon>Candidatus Roizmaniibacteriota</taxon>
    </lineage>
</organism>
<dbReference type="EMBL" id="MGAT01000007">
    <property type="protein sequence ID" value="OGK53044.1"/>
    <property type="molecule type" value="Genomic_DNA"/>
</dbReference>
<sequence>MLFEALRKPDPIVSWVAQSSPTLTAALLGHLQVLRSQEPDNPRLDPNTRLLSEMGLCGAIHRVNLPAGYHPVHGRIYFGGSDTVFTEHEFAMFGDNIICITPGQFIEDGGFKKGERITRLATMDSRRIIVDGELAVLFGKKSQIEKSYGMRYATQ</sequence>